<evidence type="ECO:0000256" key="3">
    <source>
        <dbReference type="ARBA" id="ARBA00022777"/>
    </source>
</evidence>
<dbReference type="Gene3D" id="1.10.1070.20">
    <property type="match status" value="1"/>
</dbReference>
<sequence length="439" mass="48509">MTGTLLAYINDVHVGTLSADNNIWQFKYTQAWASANDGYDLSPALPRATAQGSPGIHIDGSSTRPVQWYFDNLLPEEAMRTVLAGQAKVSVEDAFGLLTYYGRESAGSLTLLPEGEVPVVGGMSPLPLDQLSARIRAMPRIPLNANSPKHMSLAGAQHKLAVIYQNGELFEPDGPTASTHILKPQHPEKKAYPSTVVNEYFTMRVAREAGLDVPQVHRLFCPEPVYIIERFDRGPNASGGVDRLHVIDACQLLNTDRVFKYKAATVETLAKLVDKLQVPAAGRQWLYDWVVFNILMGNADNHLKNISFMVSHTGIVISPCYDLLCTAAYDTLAVNPDSGSWPETSITLMLNSEARFFSDITRDVVIAAGITLGLGRTTAQRRLDRLIRIVPPAVAKVRAEILSENSQQTEEVQWELENDSRMLGIIENLVVKWMVEQLQ</sequence>
<keyword evidence="7" id="KW-1185">Reference proteome</keyword>
<dbReference type="GO" id="GO:0005829">
    <property type="term" value="C:cytosol"/>
    <property type="evidence" value="ECO:0007669"/>
    <property type="project" value="TreeGrafter"/>
</dbReference>
<dbReference type="InterPro" id="IPR012893">
    <property type="entry name" value="HipA-like_C"/>
</dbReference>
<proteinExistence type="inferred from homology"/>
<keyword evidence="3 6" id="KW-0418">Kinase</keyword>
<gene>
    <name evidence="6" type="ORF">DFR42_11948</name>
</gene>
<dbReference type="Pfam" id="PF07804">
    <property type="entry name" value="HipA_C"/>
    <property type="match status" value="1"/>
</dbReference>
<dbReference type="PANTHER" id="PTHR37419:SF1">
    <property type="entry name" value="SERINE_THREONINE-PROTEIN KINASE TOXIN HIPA"/>
    <property type="match status" value="1"/>
</dbReference>
<evidence type="ECO:0000313" key="7">
    <source>
        <dbReference type="Proteomes" id="UP000247792"/>
    </source>
</evidence>
<dbReference type="EMBL" id="QJKB01000019">
    <property type="protein sequence ID" value="PXX36841.1"/>
    <property type="molecule type" value="Genomic_DNA"/>
</dbReference>
<comment type="caution">
    <text evidence="6">The sequence shown here is derived from an EMBL/GenBank/DDBJ whole genome shotgun (WGS) entry which is preliminary data.</text>
</comment>
<accession>A0A318IR53</accession>
<dbReference type="InterPro" id="IPR017508">
    <property type="entry name" value="HipA_N1"/>
</dbReference>
<name>A0A318IR53_9BURK</name>
<feature type="domain" description="HipA N-terminal subdomain 1" evidence="5">
    <location>
        <begin position="7"/>
        <end position="111"/>
    </location>
</feature>
<dbReference type="Pfam" id="PF13657">
    <property type="entry name" value="Couple_hipA"/>
    <property type="match status" value="1"/>
</dbReference>
<comment type="similarity">
    <text evidence="1">Belongs to the HipA Ser/Thr kinase family.</text>
</comment>
<dbReference type="RefSeq" id="WP_110258183.1">
    <property type="nucleotide sequence ID" value="NZ_QJKB01000019.1"/>
</dbReference>
<feature type="domain" description="HipA-like C-terminal" evidence="4">
    <location>
        <begin position="151"/>
        <end position="336"/>
    </location>
</feature>
<keyword evidence="2" id="KW-0808">Transferase</keyword>
<evidence type="ECO:0000259" key="5">
    <source>
        <dbReference type="Pfam" id="PF13657"/>
    </source>
</evidence>
<dbReference type="NCBIfam" id="TIGR03071">
    <property type="entry name" value="couple_hipA"/>
    <property type="match status" value="1"/>
</dbReference>
<evidence type="ECO:0000259" key="4">
    <source>
        <dbReference type="Pfam" id="PF07804"/>
    </source>
</evidence>
<dbReference type="PANTHER" id="PTHR37419">
    <property type="entry name" value="SERINE/THREONINE-PROTEIN KINASE TOXIN HIPA"/>
    <property type="match status" value="1"/>
</dbReference>
<dbReference type="Proteomes" id="UP000247792">
    <property type="component" value="Unassembled WGS sequence"/>
</dbReference>
<evidence type="ECO:0000313" key="6">
    <source>
        <dbReference type="EMBL" id="PXX36841.1"/>
    </source>
</evidence>
<reference evidence="6 7" key="1">
    <citation type="submission" date="2018-05" db="EMBL/GenBank/DDBJ databases">
        <title>Genomic Encyclopedia of Type Strains, Phase IV (KMG-IV): sequencing the most valuable type-strain genomes for metagenomic binning, comparative biology and taxonomic classification.</title>
        <authorList>
            <person name="Goeker M."/>
        </authorList>
    </citation>
    <scope>NUCLEOTIDE SEQUENCE [LARGE SCALE GENOMIC DNA]</scope>
    <source>
        <strain evidence="6 7">DSM 19792</strain>
    </source>
</reference>
<dbReference type="GO" id="GO:0004674">
    <property type="term" value="F:protein serine/threonine kinase activity"/>
    <property type="evidence" value="ECO:0007669"/>
    <property type="project" value="TreeGrafter"/>
</dbReference>
<dbReference type="OrthoDB" id="9805913at2"/>
<dbReference type="AlphaFoldDB" id="A0A318IR53"/>
<protein>
    <submittedName>
        <fullName evidence="6">Serine/threonine-protein kinase HipA</fullName>
    </submittedName>
</protein>
<organism evidence="6 7">
    <name type="scientific">Undibacterium pigrum</name>
    <dbReference type="NCBI Taxonomy" id="401470"/>
    <lineage>
        <taxon>Bacteria</taxon>
        <taxon>Pseudomonadati</taxon>
        <taxon>Pseudomonadota</taxon>
        <taxon>Betaproteobacteria</taxon>
        <taxon>Burkholderiales</taxon>
        <taxon>Oxalobacteraceae</taxon>
        <taxon>Undibacterium</taxon>
    </lineage>
</organism>
<dbReference type="InterPro" id="IPR052028">
    <property type="entry name" value="HipA_Ser/Thr_kinase"/>
</dbReference>
<evidence type="ECO:0000256" key="2">
    <source>
        <dbReference type="ARBA" id="ARBA00022679"/>
    </source>
</evidence>
<evidence type="ECO:0000256" key="1">
    <source>
        <dbReference type="ARBA" id="ARBA00010164"/>
    </source>
</evidence>